<dbReference type="EMBL" id="DVMT01000032">
    <property type="protein sequence ID" value="HIU40297.1"/>
    <property type="molecule type" value="Genomic_DNA"/>
</dbReference>
<comment type="subcellular location">
    <subcellularLocation>
        <location evidence="1">Cell membrane</location>
        <topology evidence="1">Multi-pass membrane protein</topology>
    </subcellularLocation>
</comment>
<evidence type="ECO:0000256" key="7">
    <source>
        <dbReference type="SAM" id="Phobius"/>
    </source>
</evidence>
<evidence type="ECO:0000313" key="9">
    <source>
        <dbReference type="EMBL" id="HIU40297.1"/>
    </source>
</evidence>
<keyword evidence="3" id="KW-1003">Cell membrane</keyword>
<feature type="transmembrane region" description="Helical" evidence="7">
    <location>
        <begin position="57"/>
        <end position="79"/>
    </location>
</feature>
<dbReference type="PANTHER" id="PTHR34582">
    <property type="entry name" value="UPF0702 TRANSMEMBRANE PROTEIN YCAP"/>
    <property type="match status" value="1"/>
</dbReference>
<name>A0A9D1IQE9_9FIRM</name>
<dbReference type="InterPro" id="IPR023090">
    <property type="entry name" value="UPF0702_alpha/beta_dom_sf"/>
</dbReference>
<feature type="domain" description="YetF C-terminal" evidence="8">
    <location>
        <begin position="80"/>
        <end position="197"/>
    </location>
</feature>
<gene>
    <name evidence="9" type="ORF">IAB68_03265</name>
</gene>
<evidence type="ECO:0000256" key="6">
    <source>
        <dbReference type="ARBA" id="ARBA00023136"/>
    </source>
</evidence>
<comment type="caution">
    <text evidence="9">The sequence shown here is derived from an EMBL/GenBank/DDBJ whole genome shotgun (WGS) entry which is preliminary data.</text>
</comment>
<evidence type="ECO:0000259" key="8">
    <source>
        <dbReference type="Pfam" id="PF04239"/>
    </source>
</evidence>
<sequence>MSVLIIIVKTIIIYLLVALIFRIMGKREVGQLGTFDLVVFILIAELVAMALENKANFFFSLVPALVLVVLQMIISKISLKNTKFRRFIDGKPVVIIKKGIVNFKSMVEQRYTLDDLLLQLREKDVRSLDEVDYAILEINGKLSVFKKDDKDKKAYPLPIILDGEVEFDNLYSINKTKNWLLDILVEKKIKVDDVFYAFSKNGELFIIKKDNIEK</sequence>
<feature type="transmembrane region" description="Helical" evidence="7">
    <location>
        <begin position="32"/>
        <end position="51"/>
    </location>
</feature>
<protein>
    <submittedName>
        <fullName evidence="9">DUF421 domain-containing protein</fullName>
    </submittedName>
</protein>
<organism evidence="9 10">
    <name type="scientific">Candidatus Aphodocola excrementigallinarum</name>
    <dbReference type="NCBI Taxonomy" id="2840670"/>
    <lineage>
        <taxon>Bacteria</taxon>
        <taxon>Bacillati</taxon>
        <taxon>Bacillota</taxon>
        <taxon>Bacilli</taxon>
        <taxon>Candidatus Aphodocola</taxon>
    </lineage>
</organism>
<dbReference type="Gene3D" id="3.30.240.20">
    <property type="entry name" value="bsu07140 like domains"/>
    <property type="match status" value="2"/>
</dbReference>
<keyword evidence="4 7" id="KW-0812">Transmembrane</keyword>
<dbReference type="InterPro" id="IPR007353">
    <property type="entry name" value="DUF421"/>
</dbReference>
<feature type="transmembrane region" description="Helical" evidence="7">
    <location>
        <begin position="6"/>
        <end position="25"/>
    </location>
</feature>
<keyword evidence="6 7" id="KW-0472">Membrane</keyword>
<dbReference type="Proteomes" id="UP000824074">
    <property type="component" value="Unassembled WGS sequence"/>
</dbReference>
<evidence type="ECO:0000256" key="4">
    <source>
        <dbReference type="ARBA" id="ARBA00022692"/>
    </source>
</evidence>
<reference evidence="9" key="1">
    <citation type="submission" date="2020-10" db="EMBL/GenBank/DDBJ databases">
        <authorList>
            <person name="Gilroy R."/>
        </authorList>
    </citation>
    <scope>NUCLEOTIDE SEQUENCE</scope>
    <source>
        <strain evidence="9">CHK193-30670</strain>
    </source>
</reference>
<evidence type="ECO:0000313" key="10">
    <source>
        <dbReference type="Proteomes" id="UP000824074"/>
    </source>
</evidence>
<keyword evidence="5 7" id="KW-1133">Transmembrane helix</keyword>
<reference evidence="9" key="2">
    <citation type="journal article" date="2021" name="PeerJ">
        <title>Extensive microbial diversity within the chicken gut microbiome revealed by metagenomics and culture.</title>
        <authorList>
            <person name="Gilroy R."/>
            <person name="Ravi A."/>
            <person name="Getino M."/>
            <person name="Pursley I."/>
            <person name="Horton D.L."/>
            <person name="Alikhan N.F."/>
            <person name="Baker D."/>
            <person name="Gharbi K."/>
            <person name="Hall N."/>
            <person name="Watson M."/>
            <person name="Adriaenssens E.M."/>
            <person name="Foster-Nyarko E."/>
            <person name="Jarju S."/>
            <person name="Secka A."/>
            <person name="Antonio M."/>
            <person name="Oren A."/>
            <person name="Chaudhuri R.R."/>
            <person name="La Ragione R."/>
            <person name="Hildebrand F."/>
            <person name="Pallen M.J."/>
        </authorList>
    </citation>
    <scope>NUCLEOTIDE SEQUENCE</scope>
    <source>
        <strain evidence="9">CHK193-30670</strain>
    </source>
</reference>
<accession>A0A9D1IQE9</accession>
<evidence type="ECO:0000256" key="2">
    <source>
        <dbReference type="ARBA" id="ARBA00006448"/>
    </source>
</evidence>
<evidence type="ECO:0000256" key="5">
    <source>
        <dbReference type="ARBA" id="ARBA00022989"/>
    </source>
</evidence>
<evidence type="ECO:0000256" key="3">
    <source>
        <dbReference type="ARBA" id="ARBA00022475"/>
    </source>
</evidence>
<dbReference type="PANTHER" id="PTHR34582:SF6">
    <property type="entry name" value="UPF0702 TRANSMEMBRANE PROTEIN YCAP"/>
    <property type="match status" value="1"/>
</dbReference>
<evidence type="ECO:0000256" key="1">
    <source>
        <dbReference type="ARBA" id="ARBA00004651"/>
    </source>
</evidence>
<dbReference type="Pfam" id="PF04239">
    <property type="entry name" value="DUF421"/>
    <property type="match status" value="1"/>
</dbReference>
<dbReference type="GO" id="GO:0005886">
    <property type="term" value="C:plasma membrane"/>
    <property type="evidence" value="ECO:0007669"/>
    <property type="project" value="UniProtKB-SubCell"/>
</dbReference>
<comment type="similarity">
    <text evidence="2">Belongs to the UPF0702 family.</text>
</comment>
<proteinExistence type="inferred from homology"/>
<dbReference type="AlphaFoldDB" id="A0A9D1IQE9"/>